<sequence length="102" mass="11859">LTLVYYYPTILDIEDENCKVDNNNPESVIKHAILKIKQLCSSCELMNLMIELFLLVSYFGTNNAIQDANLLTKELLKYENDNLIKCIQQYNTKIRARISKNI</sequence>
<name>A0ABN7WME2_GIGMA</name>
<comment type="caution">
    <text evidence="1">The sequence shown here is derived from an EMBL/GenBank/DDBJ whole genome shotgun (WGS) entry which is preliminary data.</text>
</comment>
<proteinExistence type="predicted"/>
<evidence type="ECO:0000313" key="2">
    <source>
        <dbReference type="Proteomes" id="UP000789901"/>
    </source>
</evidence>
<protein>
    <submittedName>
        <fullName evidence="1">43544_t:CDS:1</fullName>
    </submittedName>
</protein>
<feature type="non-terminal residue" evidence="1">
    <location>
        <position position="1"/>
    </location>
</feature>
<organism evidence="1 2">
    <name type="scientific">Gigaspora margarita</name>
    <dbReference type="NCBI Taxonomy" id="4874"/>
    <lineage>
        <taxon>Eukaryota</taxon>
        <taxon>Fungi</taxon>
        <taxon>Fungi incertae sedis</taxon>
        <taxon>Mucoromycota</taxon>
        <taxon>Glomeromycotina</taxon>
        <taxon>Glomeromycetes</taxon>
        <taxon>Diversisporales</taxon>
        <taxon>Gigasporaceae</taxon>
        <taxon>Gigaspora</taxon>
    </lineage>
</organism>
<gene>
    <name evidence="1" type="ORF">GMARGA_LOCUS32768</name>
</gene>
<dbReference type="Proteomes" id="UP000789901">
    <property type="component" value="Unassembled WGS sequence"/>
</dbReference>
<keyword evidence="2" id="KW-1185">Reference proteome</keyword>
<reference evidence="1 2" key="1">
    <citation type="submission" date="2021-06" db="EMBL/GenBank/DDBJ databases">
        <authorList>
            <person name="Kallberg Y."/>
            <person name="Tangrot J."/>
            <person name="Rosling A."/>
        </authorList>
    </citation>
    <scope>NUCLEOTIDE SEQUENCE [LARGE SCALE GENOMIC DNA]</scope>
    <source>
        <strain evidence="1 2">120-4 pot B 10/14</strain>
    </source>
</reference>
<evidence type="ECO:0000313" key="1">
    <source>
        <dbReference type="EMBL" id="CAG8835869.1"/>
    </source>
</evidence>
<dbReference type="EMBL" id="CAJVQB010052359">
    <property type="protein sequence ID" value="CAG8835869.1"/>
    <property type="molecule type" value="Genomic_DNA"/>
</dbReference>
<accession>A0ABN7WME2</accession>